<dbReference type="OrthoDB" id="74360at2759"/>
<comment type="similarity">
    <text evidence="1">Belongs to the FAD-binding monooxygenase family.</text>
</comment>
<dbReference type="GO" id="GO:0050661">
    <property type="term" value="F:NADP binding"/>
    <property type="evidence" value="ECO:0007669"/>
    <property type="project" value="InterPro"/>
</dbReference>
<organism evidence="5 6">
    <name type="scientific">Massarina eburnea CBS 473.64</name>
    <dbReference type="NCBI Taxonomy" id="1395130"/>
    <lineage>
        <taxon>Eukaryota</taxon>
        <taxon>Fungi</taxon>
        <taxon>Dikarya</taxon>
        <taxon>Ascomycota</taxon>
        <taxon>Pezizomycotina</taxon>
        <taxon>Dothideomycetes</taxon>
        <taxon>Pleosporomycetidae</taxon>
        <taxon>Pleosporales</taxon>
        <taxon>Massarineae</taxon>
        <taxon>Massarinaceae</taxon>
        <taxon>Massarina</taxon>
    </lineage>
</organism>
<dbReference type="GO" id="GO:0004499">
    <property type="term" value="F:N,N-dimethylaniline monooxygenase activity"/>
    <property type="evidence" value="ECO:0007669"/>
    <property type="project" value="InterPro"/>
</dbReference>
<dbReference type="EMBL" id="MU006817">
    <property type="protein sequence ID" value="KAF2634592.1"/>
    <property type="molecule type" value="Genomic_DNA"/>
</dbReference>
<evidence type="ECO:0000256" key="4">
    <source>
        <dbReference type="ARBA" id="ARBA00023002"/>
    </source>
</evidence>
<reference evidence="5" key="1">
    <citation type="journal article" date="2020" name="Stud. Mycol.">
        <title>101 Dothideomycetes genomes: a test case for predicting lifestyles and emergence of pathogens.</title>
        <authorList>
            <person name="Haridas S."/>
            <person name="Albert R."/>
            <person name="Binder M."/>
            <person name="Bloem J."/>
            <person name="Labutti K."/>
            <person name="Salamov A."/>
            <person name="Andreopoulos B."/>
            <person name="Baker S."/>
            <person name="Barry K."/>
            <person name="Bills G."/>
            <person name="Bluhm B."/>
            <person name="Cannon C."/>
            <person name="Castanera R."/>
            <person name="Culley D."/>
            <person name="Daum C."/>
            <person name="Ezra D."/>
            <person name="Gonzalez J."/>
            <person name="Henrissat B."/>
            <person name="Kuo A."/>
            <person name="Liang C."/>
            <person name="Lipzen A."/>
            <person name="Lutzoni F."/>
            <person name="Magnuson J."/>
            <person name="Mondo S."/>
            <person name="Nolan M."/>
            <person name="Ohm R."/>
            <person name="Pangilinan J."/>
            <person name="Park H.-J."/>
            <person name="Ramirez L."/>
            <person name="Alfaro M."/>
            <person name="Sun H."/>
            <person name="Tritt A."/>
            <person name="Yoshinaga Y."/>
            <person name="Zwiers L.-H."/>
            <person name="Turgeon B."/>
            <person name="Goodwin S."/>
            <person name="Spatafora J."/>
            <person name="Crous P."/>
            <person name="Grigoriev I."/>
        </authorList>
    </citation>
    <scope>NUCLEOTIDE SEQUENCE</scope>
    <source>
        <strain evidence="5">CBS 473.64</strain>
    </source>
</reference>
<dbReference type="SUPFAM" id="SSF51905">
    <property type="entry name" value="FAD/NAD(P)-binding domain"/>
    <property type="match status" value="2"/>
</dbReference>
<evidence type="ECO:0000313" key="5">
    <source>
        <dbReference type="EMBL" id="KAF2634592.1"/>
    </source>
</evidence>
<keyword evidence="5" id="KW-0503">Monooxygenase</keyword>
<evidence type="ECO:0000256" key="1">
    <source>
        <dbReference type="ARBA" id="ARBA00010139"/>
    </source>
</evidence>
<keyword evidence="3" id="KW-0274">FAD</keyword>
<dbReference type="PANTHER" id="PTHR42877:SF4">
    <property type="entry name" value="FAD_NAD(P)-BINDING DOMAIN-CONTAINING PROTEIN-RELATED"/>
    <property type="match status" value="1"/>
</dbReference>
<dbReference type="AlphaFoldDB" id="A0A6A6RHA3"/>
<dbReference type="GO" id="GO:0050660">
    <property type="term" value="F:flavin adenine dinucleotide binding"/>
    <property type="evidence" value="ECO:0007669"/>
    <property type="project" value="InterPro"/>
</dbReference>
<gene>
    <name evidence="5" type="ORF">P280DRAFT_234070</name>
</gene>
<keyword evidence="6" id="KW-1185">Reference proteome</keyword>
<evidence type="ECO:0000256" key="3">
    <source>
        <dbReference type="ARBA" id="ARBA00022827"/>
    </source>
</evidence>
<proteinExistence type="inferred from homology"/>
<dbReference type="Proteomes" id="UP000799753">
    <property type="component" value="Unassembled WGS sequence"/>
</dbReference>
<dbReference type="Gene3D" id="3.50.50.60">
    <property type="entry name" value="FAD/NAD(P)-binding domain"/>
    <property type="match status" value="2"/>
</dbReference>
<evidence type="ECO:0000313" key="6">
    <source>
        <dbReference type="Proteomes" id="UP000799753"/>
    </source>
</evidence>
<dbReference type="PANTHER" id="PTHR42877">
    <property type="entry name" value="L-ORNITHINE N(5)-MONOOXYGENASE-RELATED"/>
    <property type="match status" value="1"/>
</dbReference>
<keyword evidence="4" id="KW-0560">Oxidoreductase</keyword>
<evidence type="ECO:0000256" key="2">
    <source>
        <dbReference type="ARBA" id="ARBA00022630"/>
    </source>
</evidence>
<name>A0A6A6RHA3_9PLEO</name>
<dbReference type="Pfam" id="PF00743">
    <property type="entry name" value="FMO-like"/>
    <property type="match status" value="1"/>
</dbReference>
<protein>
    <submittedName>
        <fullName evidence="5">Flavin-binding monooxygenase-like protein</fullName>
    </submittedName>
</protein>
<accession>A0A6A6RHA3</accession>
<dbReference type="InterPro" id="IPR036188">
    <property type="entry name" value="FAD/NAD-bd_sf"/>
</dbReference>
<dbReference type="InterPro" id="IPR020946">
    <property type="entry name" value="Flavin_mOase-like"/>
</dbReference>
<keyword evidence="2" id="KW-0285">Flavoprotein</keyword>
<sequence length="592" mass="66596">MGASQPWPQVPVGNKDHTQAAVVIIGAGISGMCMAIDLIKRNQCHNFIILEKSSGFGGTWNDNKYPGCCCDVWSMLYSYSFEQNPDWTREYPGQEEILDYLRTVAHKYELYKYIRFNTSVEGANWDDESLRWKVDVRVTGGKDAEYHPEYSIECDFLVSAVGQLNQPKYPEIEGLETFRGKLMHSARWDWSYQSEGKKIGVIGNGATAAQIIPEILPTSQSLTTYQRTPNWVIPRADGPVSSFRRFLLRYIPPIRWRIRGLMMDFRETFYDAVTDKESAAADDIRNLCESMMKTQIPGRPDLWEKLLPSYSPGCKRVIVTDDYYPALANEKNELETGKIVRVVENGVEVEDGQGGTKIHEHDLLILATGFRTVEFLYPLKIAGTGGRSLSDLWGESGASALYGTTVPSLPNFGMFYGPNTNLGHNSIILMTEAQSRYLNSLVSAVLDARNRGQRIGLMPKKSVTDTFNNKIQDILNKTSFSDPGCNSWYKNKEGRITNNWSGSVIEYQEILSKVNWEDYEVIGGQKAAREGSDGERISASKVVFGNGKKETRIGRVREETYVSNTELLVGMASVAALGTLWAFRENLKRLRS</sequence>
<dbReference type="InterPro" id="IPR051209">
    <property type="entry name" value="FAD-bind_Monooxygenase_sf"/>
</dbReference>